<comment type="caution">
    <text evidence="1">The sequence shown here is derived from an EMBL/GenBank/DDBJ whole genome shotgun (WGS) entry which is preliminary data.</text>
</comment>
<sequence length="508" mass="58454">MSRVTLRKIFGSEMAQEDPDFLSYAMPRNDYLLPLSDEDNKAIILNAARGSGKSGLLISLSERLKGTSNTKIISLDYRDMVFPVGKISVNESINYWKNTILSKVVAEIGTSKGWAFIDDDICAVELSENYGVKSKNLLTSVLSRLKFKSSPIERCQFDSNITIKQLSRIISASSIKYWIMLDEMDDIYDNGDEINLLIGLLQVVAYLGVRIPNIWVRVTIRPHILTLLRTTNGTIQKLNEYELNLSWSKEQIKEVLARRLDFYQRNNSNEDQLELTLSEPNALSDKSIETSKLISTYFEDFDMGFSVGSTSNYRAFGTLCFYRPRWLIEYCKEVRKITTESKRSNLYHYKRAFLPFGNRRIQFISGEFSKTIHYIHAAMNALIALDVSGFGTSKKFRSVIVNQIIKTGIVQAEEHEYHRVALDIAKNLYITEFVRGKVRVDGAGGYHRFYYYNDRPDLLSSWQQDKNIHWEIHPTFQRAFDLEDSQVYKISEDVKIIGNKHQDKEGAT</sequence>
<evidence type="ECO:0000313" key="2">
    <source>
        <dbReference type="Proteomes" id="UP001195963"/>
    </source>
</evidence>
<keyword evidence="2" id="KW-1185">Reference proteome</keyword>
<dbReference type="InterPro" id="IPR059206">
    <property type="entry name" value="Sll1717-like"/>
</dbReference>
<evidence type="ECO:0008006" key="3">
    <source>
        <dbReference type="Google" id="ProtNLM"/>
    </source>
</evidence>
<name>A0ABS7E207_9GAMM</name>
<accession>A0ABS7E207</accession>
<evidence type="ECO:0000313" key="1">
    <source>
        <dbReference type="EMBL" id="MBW8183595.1"/>
    </source>
</evidence>
<dbReference type="Proteomes" id="UP001195963">
    <property type="component" value="Unassembled WGS sequence"/>
</dbReference>
<organism evidence="1 2">
    <name type="scientific">Shewanella nanhaiensis</name>
    <dbReference type="NCBI Taxonomy" id="2864872"/>
    <lineage>
        <taxon>Bacteria</taxon>
        <taxon>Pseudomonadati</taxon>
        <taxon>Pseudomonadota</taxon>
        <taxon>Gammaproteobacteria</taxon>
        <taxon>Alteromonadales</taxon>
        <taxon>Shewanellaceae</taxon>
        <taxon>Shewanella</taxon>
    </lineage>
</organism>
<dbReference type="EMBL" id="JAHZST010000004">
    <property type="protein sequence ID" value="MBW8183595.1"/>
    <property type="molecule type" value="Genomic_DNA"/>
</dbReference>
<reference evidence="1 2" key="1">
    <citation type="submission" date="2021-07" db="EMBL/GenBank/DDBJ databases">
        <title>Shewanella sp. nov, isolated from SCS.</title>
        <authorList>
            <person name="Cao W.R."/>
        </authorList>
    </citation>
    <scope>NUCLEOTIDE SEQUENCE [LARGE SCALE GENOMIC DNA]</scope>
    <source>
        <strain evidence="1 2">NR704-98</strain>
    </source>
</reference>
<dbReference type="RefSeq" id="WP_220109202.1">
    <property type="nucleotide sequence ID" value="NZ_JAHZST010000004.1"/>
</dbReference>
<proteinExistence type="predicted"/>
<dbReference type="NCBIfam" id="NF047389">
    <property type="entry name" value="ATPase_Sll1717"/>
    <property type="match status" value="1"/>
</dbReference>
<gene>
    <name evidence="1" type="ORF">K0625_07930</name>
</gene>
<protein>
    <recommendedName>
        <fullName evidence="3">ATP-binding protein</fullName>
    </recommendedName>
</protein>